<evidence type="ECO:0000256" key="8">
    <source>
        <dbReference type="SAM" id="MobiDB-lite"/>
    </source>
</evidence>
<evidence type="ECO:0000256" key="5">
    <source>
        <dbReference type="ARBA" id="ARBA00022833"/>
    </source>
</evidence>
<dbReference type="Gene3D" id="3.40.630.10">
    <property type="entry name" value="Zn peptidases"/>
    <property type="match status" value="1"/>
</dbReference>
<feature type="region of interest" description="Disordered" evidence="8">
    <location>
        <begin position="261"/>
        <end position="291"/>
    </location>
</feature>
<dbReference type="Pfam" id="PF00246">
    <property type="entry name" value="Peptidase_M14"/>
    <property type="match status" value="1"/>
</dbReference>
<dbReference type="Pfam" id="PF20773">
    <property type="entry name" value="InhA-like_MAM"/>
    <property type="match status" value="1"/>
</dbReference>
<evidence type="ECO:0000313" key="11">
    <source>
        <dbReference type="EMBL" id="MBD8022128.1"/>
    </source>
</evidence>
<dbReference type="PANTHER" id="PTHR11705">
    <property type="entry name" value="PROTEASE FAMILY M14 CARBOXYPEPTIDASE A,B"/>
    <property type="match status" value="1"/>
</dbReference>
<evidence type="ECO:0000256" key="2">
    <source>
        <dbReference type="ARBA" id="ARBA00005988"/>
    </source>
</evidence>
<protein>
    <submittedName>
        <fullName evidence="11">Immune inhibitor A</fullName>
    </submittedName>
</protein>
<evidence type="ECO:0000256" key="9">
    <source>
        <dbReference type="SAM" id="SignalP"/>
    </source>
</evidence>
<comment type="similarity">
    <text evidence="2 7">Belongs to the peptidase M14 family.</text>
</comment>
<proteinExistence type="inferred from homology"/>
<comment type="cofactor">
    <cofactor evidence="1">
        <name>Zn(2+)</name>
        <dbReference type="ChEBI" id="CHEBI:29105"/>
    </cofactor>
</comment>
<organism evidence="11 12">
    <name type="scientific">Microbacterium gallinarum</name>
    <dbReference type="NCBI Taxonomy" id="2762209"/>
    <lineage>
        <taxon>Bacteria</taxon>
        <taxon>Bacillati</taxon>
        <taxon>Actinomycetota</taxon>
        <taxon>Actinomycetes</taxon>
        <taxon>Micrococcales</taxon>
        <taxon>Microbacteriaceae</taxon>
        <taxon>Microbacterium</taxon>
    </lineage>
</organism>
<dbReference type="EMBL" id="JACSPM010000001">
    <property type="protein sequence ID" value="MBD8022128.1"/>
    <property type="molecule type" value="Genomic_DNA"/>
</dbReference>
<feature type="signal peptide" evidence="9">
    <location>
        <begin position="1"/>
        <end position="25"/>
    </location>
</feature>
<evidence type="ECO:0000256" key="3">
    <source>
        <dbReference type="ARBA" id="ARBA00022670"/>
    </source>
</evidence>
<dbReference type="SMART" id="SM00631">
    <property type="entry name" value="Zn_pept"/>
    <property type="match status" value="1"/>
</dbReference>
<keyword evidence="6" id="KW-0482">Metalloprotease</keyword>
<keyword evidence="4" id="KW-0378">Hydrolase</keyword>
<comment type="caution">
    <text evidence="11">The sequence shown here is derived from an EMBL/GenBank/DDBJ whole genome shotgun (WGS) entry which is preliminary data.</text>
</comment>
<name>A0ABR8WYQ5_9MICO</name>
<dbReference type="PANTHER" id="PTHR11705:SF143">
    <property type="entry name" value="SLL0236 PROTEIN"/>
    <property type="match status" value="1"/>
</dbReference>
<evidence type="ECO:0000313" key="12">
    <source>
        <dbReference type="Proteomes" id="UP000602532"/>
    </source>
</evidence>
<evidence type="ECO:0000259" key="10">
    <source>
        <dbReference type="PROSITE" id="PS52035"/>
    </source>
</evidence>
<feature type="domain" description="Peptidase M14" evidence="10">
    <location>
        <begin position="114"/>
        <end position="434"/>
    </location>
</feature>
<dbReference type="PROSITE" id="PS52035">
    <property type="entry name" value="PEPTIDASE_M14"/>
    <property type="match status" value="1"/>
</dbReference>
<feature type="compositionally biased region" description="Basic and acidic residues" evidence="8">
    <location>
        <begin position="532"/>
        <end position="545"/>
    </location>
</feature>
<accession>A0ABR8WYQ5</accession>
<gene>
    <name evidence="11" type="ORF">H9622_00815</name>
</gene>
<feature type="chain" id="PRO_5047328756" evidence="9">
    <location>
        <begin position="26"/>
        <end position="1056"/>
    </location>
</feature>
<keyword evidence="5" id="KW-0862">Zinc</keyword>
<evidence type="ECO:0000256" key="7">
    <source>
        <dbReference type="PROSITE-ProRule" id="PRU01379"/>
    </source>
</evidence>
<evidence type="ECO:0000256" key="4">
    <source>
        <dbReference type="ARBA" id="ARBA00022801"/>
    </source>
</evidence>
<dbReference type="SUPFAM" id="SSF53187">
    <property type="entry name" value="Zn-dependent exopeptidases"/>
    <property type="match status" value="1"/>
</dbReference>
<dbReference type="InterPro" id="IPR000834">
    <property type="entry name" value="Peptidase_M14"/>
</dbReference>
<keyword evidence="12" id="KW-1185">Reference proteome</keyword>
<dbReference type="InterPro" id="IPR033810">
    <property type="entry name" value="Carboxypeptidase_T"/>
</dbReference>
<evidence type="ECO:0000256" key="1">
    <source>
        <dbReference type="ARBA" id="ARBA00001947"/>
    </source>
</evidence>
<feature type="region of interest" description="Disordered" evidence="8">
    <location>
        <begin position="530"/>
        <end position="557"/>
    </location>
</feature>
<dbReference type="Proteomes" id="UP000602532">
    <property type="component" value="Unassembled WGS sequence"/>
</dbReference>
<keyword evidence="3" id="KW-0645">Protease</keyword>
<feature type="active site" description="Proton donor/acceptor" evidence="7">
    <location>
        <position position="381"/>
    </location>
</feature>
<evidence type="ECO:0000256" key="6">
    <source>
        <dbReference type="ARBA" id="ARBA00023049"/>
    </source>
</evidence>
<sequence>MFRRVAVAAVAAVVLTGLVATPSVASPPPSGDDRLAVYSGTVDAAGLAAIVELGVDRNELVTAPSADGSGLVDVQVILSGGQVDALAAQGAELQVQADPSSQRRALQATAGVFRMYSGEGGILEELMAQAAAHPKIAEFRVIGQTVQGQDIGAVRVTKSVAKAKDGKKPTTVYVAAQHAREWITPEMVRRLLDLYLTGYGTDDRITDLVDDTELWFVPVANPDGYDFTFQEGQRLWRKNLRDNDGNGEITVGDGVDLNRNSATRWGYDNEGSSPNPASDTYRGPSPASEPETQALDGLFGRLTPQFMINYHSAAELLLHGIGWQVATPSPDDVIYEAMVGDDENPAVAGYDPDISAELYTTNGDLDSHMQEAHGTLGFTPEMSTCEAAVESVPDDEWTLDDCQFLGFDFPDDESLIQAEFEKNIPFALAVAESAIDPDDPVSVVGRDAEDFRVDSFTVSYGDPQTVAVWAKKALKAKKMTYSINGGKPKSVGVTEWKGGERYGFENVDYYAEYRGVVKGAKQGDSVEVWFTGDDKDKDEPKGKDKSKGKKGGSVESEHVRYEVAQDTGNSVLIVANEDYTGVNPTYPAGTTAPKYLDEHLDALVANGVTPDVWDVDAQGVPHDLGVLSHYDAVLWYLGDNRLTQDPEDELTQYGGNQLPDLAVAERQQYLTMAMRDYLNEDGKVAYAGETTAYYGLGGGLFGGIYYGLDGHPDQECVVTVDPFSDCLLLADDFTQYWMGAYDRAALAAAGVDGTAEPLDGFAALFGGSATADNPINEVGAFTPTSERLPLADFPQFESWAAADYTDVTGRIVAIEGTMAAAATHVDDGYQRLGRTFDLTGVAAADVPTFEAQIAFDTEAGYDHVIVEARPAGTDDWTTLPDLNGGTSSAVPTECEAGFYMGEHLQLAHYLTLGNPCLPTGSTGAWNSFTGSSGGWIPVAFDLSAYAGGTVEVVVSYVTDPSTAGTGLIVDDTRLVVGGEPTQAEGFEAGFGAWSVLGAPDGSPENVSDFEIADGLGDVVAVTATPDTLLFGFGLEQLESDDARADVVARMLAHFAG</sequence>
<keyword evidence="9" id="KW-0732">Signal</keyword>
<dbReference type="RefSeq" id="WP_191763329.1">
    <property type="nucleotide sequence ID" value="NZ_JACSPM010000001.1"/>
</dbReference>
<reference evidence="11 12" key="1">
    <citation type="submission" date="2020-08" db="EMBL/GenBank/DDBJ databases">
        <title>A Genomic Blueprint of the Chicken Gut Microbiome.</title>
        <authorList>
            <person name="Gilroy R."/>
            <person name="Ravi A."/>
            <person name="Getino M."/>
            <person name="Pursley I."/>
            <person name="Horton D.L."/>
            <person name="Alikhan N.-F."/>
            <person name="Baker D."/>
            <person name="Gharbi K."/>
            <person name="Hall N."/>
            <person name="Watson M."/>
            <person name="Adriaenssens E.M."/>
            <person name="Foster-Nyarko E."/>
            <person name="Jarju S."/>
            <person name="Secka A."/>
            <person name="Antonio M."/>
            <person name="Oren A."/>
            <person name="Chaudhuri R."/>
            <person name="La Ragione R.M."/>
            <person name="Hildebrand F."/>
            <person name="Pallen M.J."/>
        </authorList>
    </citation>
    <scope>NUCLEOTIDE SEQUENCE [LARGE SCALE GENOMIC DNA]</scope>
    <source>
        <strain evidence="11 12">Sa1CUA4</strain>
    </source>
</reference>
<dbReference type="CDD" id="cd03859">
    <property type="entry name" value="M14_CPT"/>
    <property type="match status" value="1"/>
</dbReference>